<proteinExistence type="predicted"/>
<comment type="caution">
    <text evidence="1">The sequence shown here is derived from an EMBL/GenBank/DDBJ whole genome shotgun (WGS) entry which is preliminary data.</text>
</comment>
<reference evidence="1" key="1">
    <citation type="submission" date="2020-08" db="EMBL/GenBank/DDBJ databases">
        <title>Genome sequencing and assembly of the red palm weevil Rhynchophorus ferrugineus.</title>
        <authorList>
            <person name="Dias G.B."/>
            <person name="Bergman C.M."/>
            <person name="Manee M."/>
        </authorList>
    </citation>
    <scope>NUCLEOTIDE SEQUENCE</scope>
    <source>
        <strain evidence="1">AA-2017</strain>
        <tissue evidence="1">Whole larva</tissue>
    </source>
</reference>
<protein>
    <submittedName>
        <fullName evidence="1">Uncharacterized protein</fullName>
    </submittedName>
</protein>
<dbReference type="EMBL" id="JAACXV010000276">
    <property type="protein sequence ID" value="KAF7280762.1"/>
    <property type="molecule type" value="Genomic_DNA"/>
</dbReference>
<dbReference type="OrthoDB" id="6733179at2759"/>
<evidence type="ECO:0000313" key="1">
    <source>
        <dbReference type="EMBL" id="KAF7280762.1"/>
    </source>
</evidence>
<sequence>MDITVSVGATENGNTIVDCPVIVTRSNTFSETEESSEARVSNTDLSFRLLKHLDGQHERQNQRRLKMLRRTFAPTVQVALAGSDRNKWKQAIQDKLRSFGESDGWELVDASSDKTIVKCRKFDSEDNIRYRARLVGKGFTQKQGRDHTDSKVKVPYQELIGKSIITYVNLIIVTMRVIGSKLSEFQSQPIYFHPKPILFPPLSYIMNKEQLVAFLPKKTKKISKSPVSSDDERGECDTGFTLMKKRERCVQISKSFQHDQPKARRQDGPVWSSSYQQYDFFHFSTTNDFHKFTNFLDERK</sequence>
<name>A0A834IKC2_RHYFE</name>
<accession>A0A834IKC2</accession>
<organism evidence="1 2">
    <name type="scientific">Rhynchophorus ferrugineus</name>
    <name type="common">Red palm weevil</name>
    <name type="synonym">Curculio ferrugineus</name>
    <dbReference type="NCBI Taxonomy" id="354439"/>
    <lineage>
        <taxon>Eukaryota</taxon>
        <taxon>Metazoa</taxon>
        <taxon>Ecdysozoa</taxon>
        <taxon>Arthropoda</taxon>
        <taxon>Hexapoda</taxon>
        <taxon>Insecta</taxon>
        <taxon>Pterygota</taxon>
        <taxon>Neoptera</taxon>
        <taxon>Endopterygota</taxon>
        <taxon>Coleoptera</taxon>
        <taxon>Polyphaga</taxon>
        <taxon>Cucujiformia</taxon>
        <taxon>Curculionidae</taxon>
        <taxon>Dryophthorinae</taxon>
        <taxon>Rhynchophorus</taxon>
    </lineage>
</organism>
<keyword evidence="2" id="KW-1185">Reference proteome</keyword>
<gene>
    <name evidence="1" type="ORF">GWI33_005542</name>
</gene>
<dbReference type="AlphaFoldDB" id="A0A834IKC2"/>
<evidence type="ECO:0000313" key="2">
    <source>
        <dbReference type="Proteomes" id="UP000625711"/>
    </source>
</evidence>
<dbReference type="Proteomes" id="UP000625711">
    <property type="component" value="Unassembled WGS sequence"/>
</dbReference>